<evidence type="ECO:0000313" key="1">
    <source>
        <dbReference type="EMBL" id="MBB3840734.1"/>
    </source>
</evidence>
<protein>
    <submittedName>
        <fullName evidence="1">Uncharacterized protein</fullName>
    </submittedName>
</protein>
<proteinExistence type="predicted"/>
<keyword evidence="2" id="KW-1185">Reference proteome</keyword>
<sequence>MRKHAFSFNETSMPFAWGMGITDFDIGDYLGVQLDNKNTLCTADHMSAECFVVQILSIEKGLGRTLFLTDLGLIPVSNLKNGQLCKVDMSRHLFSPPIKIALSKLLEKYRANEGF</sequence>
<dbReference type="AlphaFoldDB" id="A0A7W6ESI0"/>
<gene>
    <name evidence="1" type="ORF">FHS57_004754</name>
</gene>
<name>A0A7W6ESI0_9BACT</name>
<dbReference type="Proteomes" id="UP000541352">
    <property type="component" value="Unassembled WGS sequence"/>
</dbReference>
<comment type="caution">
    <text evidence="1">The sequence shown here is derived from an EMBL/GenBank/DDBJ whole genome shotgun (WGS) entry which is preliminary data.</text>
</comment>
<dbReference type="RefSeq" id="WP_183977900.1">
    <property type="nucleotide sequence ID" value="NZ_JACIBY010000012.1"/>
</dbReference>
<organism evidence="1 2">
    <name type="scientific">Runella defluvii</name>
    <dbReference type="NCBI Taxonomy" id="370973"/>
    <lineage>
        <taxon>Bacteria</taxon>
        <taxon>Pseudomonadati</taxon>
        <taxon>Bacteroidota</taxon>
        <taxon>Cytophagia</taxon>
        <taxon>Cytophagales</taxon>
        <taxon>Spirosomataceae</taxon>
        <taxon>Runella</taxon>
    </lineage>
</organism>
<dbReference type="EMBL" id="JACIBY010000012">
    <property type="protein sequence ID" value="MBB3840734.1"/>
    <property type="molecule type" value="Genomic_DNA"/>
</dbReference>
<evidence type="ECO:0000313" key="2">
    <source>
        <dbReference type="Proteomes" id="UP000541352"/>
    </source>
</evidence>
<accession>A0A7W6ESI0</accession>
<reference evidence="1 2" key="1">
    <citation type="submission" date="2020-08" db="EMBL/GenBank/DDBJ databases">
        <title>Genomic Encyclopedia of Type Strains, Phase IV (KMG-IV): sequencing the most valuable type-strain genomes for metagenomic binning, comparative biology and taxonomic classification.</title>
        <authorList>
            <person name="Goeker M."/>
        </authorList>
    </citation>
    <scope>NUCLEOTIDE SEQUENCE [LARGE SCALE GENOMIC DNA]</scope>
    <source>
        <strain evidence="1 2">DSM 17976</strain>
    </source>
</reference>